<evidence type="ECO:0000313" key="4">
    <source>
        <dbReference type="Proteomes" id="UP000230273"/>
    </source>
</evidence>
<gene>
    <name evidence="3" type="ORF">COX36_01515</name>
</gene>
<dbReference type="CDD" id="cd06259">
    <property type="entry name" value="YdcF-like"/>
    <property type="match status" value="1"/>
</dbReference>
<dbReference type="GO" id="GO:0005886">
    <property type="term" value="C:plasma membrane"/>
    <property type="evidence" value="ECO:0007669"/>
    <property type="project" value="TreeGrafter"/>
</dbReference>
<evidence type="ECO:0000256" key="1">
    <source>
        <dbReference type="SAM" id="Phobius"/>
    </source>
</evidence>
<feature type="transmembrane region" description="Helical" evidence="1">
    <location>
        <begin position="76"/>
        <end position="94"/>
    </location>
</feature>
<keyword evidence="1" id="KW-0472">Membrane</keyword>
<evidence type="ECO:0000313" key="3">
    <source>
        <dbReference type="EMBL" id="PIP23773.1"/>
    </source>
</evidence>
<dbReference type="EMBL" id="PCRP01000023">
    <property type="protein sequence ID" value="PIP23773.1"/>
    <property type="molecule type" value="Genomic_DNA"/>
</dbReference>
<dbReference type="GO" id="GO:0043164">
    <property type="term" value="P:Gram-negative-bacterium-type cell wall biogenesis"/>
    <property type="evidence" value="ECO:0007669"/>
    <property type="project" value="TreeGrafter"/>
</dbReference>
<dbReference type="AlphaFoldDB" id="A0A2G9YYH0"/>
<feature type="domain" description="DUF218" evidence="2">
    <location>
        <begin position="148"/>
        <end position="295"/>
    </location>
</feature>
<dbReference type="PANTHER" id="PTHR30336">
    <property type="entry name" value="INNER MEMBRANE PROTEIN, PROBABLE PERMEASE"/>
    <property type="match status" value="1"/>
</dbReference>
<feature type="transmembrane region" description="Helical" evidence="1">
    <location>
        <begin position="106"/>
        <end position="127"/>
    </location>
</feature>
<sequence length="301" mass="34144">MEMRVLIKKKAGFNGTTPPTEGRGIPSGKFFLRLHPRRWSVGVFRRENKVEPYPLKTFAISFSLKGINLFKVFQEFLQPTVFVFILILAGPFLLFWKKKQGIGKKLIILGTILFYLFSITPVADLILKPLETRYRELKTEDLGRADLAVLLLGGGDSDVLRASEVLRISHMTNHRTKIIISGTDPLNPKSETAEATRRFFTSRGIPASNIIVDGKSGNTRESAKNVKEIVGKDPFFLITSAYHMERSIKTFQKAGTFPIPAPTDSKIKGKYNILDFFPDSENLKKSDLAFHEYFGIVFYWF</sequence>
<keyword evidence="1" id="KW-0812">Transmembrane</keyword>
<reference evidence="3 4" key="1">
    <citation type="submission" date="2017-09" db="EMBL/GenBank/DDBJ databases">
        <title>Depth-based differentiation of microbial function through sediment-hosted aquifers and enrichment of novel symbionts in the deep terrestrial subsurface.</title>
        <authorList>
            <person name="Probst A.J."/>
            <person name="Ladd B."/>
            <person name="Jarett J.K."/>
            <person name="Geller-Mcgrath D.E."/>
            <person name="Sieber C.M."/>
            <person name="Emerson J.B."/>
            <person name="Anantharaman K."/>
            <person name="Thomas B.C."/>
            <person name="Malmstrom R."/>
            <person name="Stieglmeier M."/>
            <person name="Klingl A."/>
            <person name="Woyke T."/>
            <person name="Ryan C.M."/>
            <person name="Banfield J.F."/>
        </authorList>
    </citation>
    <scope>NUCLEOTIDE SEQUENCE [LARGE SCALE GENOMIC DNA]</scope>
    <source>
        <strain evidence="3">CG23_combo_of_CG06-09_8_20_14_all_38_19</strain>
    </source>
</reference>
<proteinExistence type="predicted"/>
<accession>A0A2G9YYH0</accession>
<dbReference type="InterPro" id="IPR003848">
    <property type="entry name" value="DUF218"/>
</dbReference>
<evidence type="ECO:0000259" key="2">
    <source>
        <dbReference type="Pfam" id="PF02698"/>
    </source>
</evidence>
<keyword evidence="1" id="KW-1133">Transmembrane helix</keyword>
<organism evidence="3 4">
    <name type="scientific">Candidatus Nealsonbacteria bacterium CG23_combo_of_CG06-09_8_20_14_all_38_19</name>
    <dbReference type="NCBI Taxonomy" id="1974721"/>
    <lineage>
        <taxon>Bacteria</taxon>
        <taxon>Candidatus Nealsoniibacteriota</taxon>
    </lineage>
</organism>
<protein>
    <recommendedName>
        <fullName evidence="2">DUF218 domain-containing protein</fullName>
    </recommendedName>
</protein>
<dbReference type="InterPro" id="IPR051599">
    <property type="entry name" value="Cell_Envelope_Assoc"/>
</dbReference>
<name>A0A2G9YYH0_9BACT</name>
<dbReference type="Pfam" id="PF02698">
    <property type="entry name" value="DUF218"/>
    <property type="match status" value="1"/>
</dbReference>
<dbReference type="Proteomes" id="UP000230273">
    <property type="component" value="Unassembled WGS sequence"/>
</dbReference>
<comment type="caution">
    <text evidence="3">The sequence shown here is derived from an EMBL/GenBank/DDBJ whole genome shotgun (WGS) entry which is preliminary data.</text>
</comment>
<dbReference type="InterPro" id="IPR014729">
    <property type="entry name" value="Rossmann-like_a/b/a_fold"/>
</dbReference>
<dbReference type="PANTHER" id="PTHR30336:SF4">
    <property type="entry name" value="ENVELOPE BIOGENESIS FACTOR ELYC"/>
    <property type="match status" value="1"/>
</dbReference>
<dbReference type="GO" id="GO:0000270">
    <property type="term" value="P:peptidoglycan metabolic process"/>
    <property type="evidence" value="ECO:0007669"/>
    <property type="project" value="TreeGrafter"/>
</dbReference>
<dbReference type="Gene3D" id="3.40.50.620">
    <property type="entry name" value="HUPs"/>
    <property type="match status" value="1"/>
</dbReference>